<dbReference type="GO" id="GO:0016301">
    <property type="term" value="F:kinase activity"/>
    <property type="evidence" value="ECO:0007669"/>
    <property type="project" value="UniProtKB-KW"/>
</dbReference>
<protein>
    <submittedName>
        <fullName evidence="2">Glucosamine kinase</fullName>
    </submittedName>
</protein>
<evidence type="ECO:0000313" key="3">
    <source>
        <dbReference type="Proteomes" id="UP000320582"/>
    </source>
</evidence>
<dbReference type="RefSeq" id="WP_170207167.1">
    <property type="nucleotide sequence ID" value="NZ_VFPT01000001.1"/>
</dbReference>
<organism evidence="2 3">
    <name type="scientific">Roseinatronobacter monicus</name>
    <dbReference type="NCBI Taxonomy" id="393481"/>
    <lineage>
        <taxon>Bacteria</taxon>
        <taxon>Pseudomonadati</taxon>
        <taxon>Pseudomonadota</taxon>
        <taxon>Alphaproteobacteria</taxon>
        <taxon>Rhodobacterales</taxon>
        <taxon>Paracoccaceae</taxon>
        <taxon>Roseinatronobacter</taxon>
    </lineage>
</organism>
<dbReference type="CDD" id="cd24082">
    <property type="entry name" value="ASKHA_NBD_GspK-like"/>
    <property type="match status" value="1"/>
</dbReference>
<dbReference type="EMBL" id="VFPT01000001">
    <property type="protein sequence ID" value="TQM94632.1"/>
    <property type="molecule type" value="Genomic_DNA"/>
</dbReference>
<dbReference type="InterPro" id="IPR002731">
    <property type="entry name" value="ATPase_BadF"/>
</dbReference>
<dbReference type="AlphaFoldDB" id="A0A543KHS8"/>
<dbReference type="Proteomes" id="UP000320582">
    <property type="component" value="Unassembled WGS sequence"/>
</dbReference>
<keyword evidence="2" id="KW-0418">Kinase</keyword>
<keyword evidence="2" id="KW-0808">Transferase</keyword>
<reference evidence="2 3" key="1">
    <citation type="submission" date="2019-06" db="EMBL/GenBank/DDBJ databases">
        <title>Genomic Encyclopedia of Archaeal and Bacterial Type Strains, Phase II (KMG-II): from individual species to whole genera.</title>
        <authorList>
            <person name="Goeker M."/>
        </authorList>
    </citation>
    <scope>NUCLEOTIDE SEQUENCE [LARGE SCALE GENOMIC DNA]</scope>
    <source>
        <strain evidence="2 3">DSM 18423</strain>
    </source>
</reference>
<sequence length="294" mass="30014">MQIFIGLDGGGTGCRAQAELADGRRGAVLCGGPANVFTNPDAALGEIAALLERCHMQALALAGGDCVPRPVFVLGLAGATEAGAQPQIAARLPYRNVTVLGDIDIAAKGAFPEGNGIVMAVGTGSVLARQTAEGIVRVGGHGLVLGDDGSGAWIGRAALRCCLLAQDGLAESGPLTRLLWARFGAVGAIIRFAADARPADFATLAPLVLEQAQAHCPIAGAILDAACAYFRSAIRQLQQGYADLPVAATGGLGPVLLERMIFQGGGLLRRADPAGTALDGALWIARQKFESMKP</sequence>
<comment type="caution">
    <text evidence="2">The sequence shown here is derived from an EMBL/GenBank/DDBJ whole genome shotgun (WGS) entry which is preliminary data.</text>
</comment>
<dbReference type="Gene3D" id="3.30.420.40">
    <property type="match status" value="2"/>
</dbReference>
<evidence type="ECO:0000259" key="1">
    <source>
        <dbReference type="Pfam" id="PF01869"/>
    </source>
</evidence>
<evidence type="ECO:0000313" key="2">
    <source>
        <dbReference type="EMBL" id="TQM94632.1"/>
    </source>
</evidence>
<proteinExistence type="predicted"/>
<dbReference type="InterPro" id="IPR043129">
    <property type="entry name" value="ATPase_NBD"/>
</dbReference>
<dbReference type="PANTHER" id="PTHR43190">
    <property type="entry name" value="N-ACETYL-D-GLUCOSAMINE KINASE"/>
    <property type="match status" value="1"/>
</dbReference>
<dbReference type="SUPFAM" id="SSF53067">
    <property type="entry name" value="Actin-like ATPase domain"/>
    <property type="match status" value="2"/>
</dbReference>
<accession>A0A543KHS8</accession>
<dbReference type="PANTHER" id="PTHR43190:SF3">
    <property type="entry name" value="N-ACETYL-D-GLUCOSAMINE KINASE"/>
    <property type="match status" value="1"/>
</dbReference>
<keyword evidence="3" id="KW-1185">Reference proteome</keyword>
<dbReference type="Pfam" id="PF01869">
    <property type="entry name" value="BcrAD_BadFG"/>
    <property type="match status" value="1"/>
</dbReference>
<dbReference type="InterPro" id="IPR052519">
    <property type="entry name" value="Euk-type_GlcNAc_Kinase"/>
</dbReference>
<name>A0A543KHS8_9RHOB</name>
<gene>
    <name evidence="2" type="ORF">BD293_3316</name>
</gene>
<feature type="domain" description="ATPase BadF/BadG/BcrA/BcrD type" evidence="1">
    <location>
        <begin position="5"/>
        <end position="252"/>
    </location>
</feature>